<evidence type="ECO:0000256" key="7">
    <source>
        <dbReference type="SAM" id="Phobius"/>
    </source>
</evidence>
<feature type="transmembrane region" description="Helical" evidence="7">
    <location>
        <begin position="250"/>
        <end position="275"/>
    </location>
</feature>
<keyword evidence="3" id="KW-1003">Cell membrane</keyword>
<dbReference type="Proteomes" id="UP001208364">
    <property type="component" value="Unassembled WGS sequence"/>
</dbReference>
<sequence>MDMKENSGKQLAKKMLIALVCGLIAGFGCILLREHLNSSGQGDLWQTINNIFFQDITAEGATSAIGIFYIIGQLFVNALQLIIVPMVFVSITLAICTITDTKKLGRISSKTILTFFTTTICALIFAGIVSTIIYHLGLFNSVDAGKITVQQGTTGSNPLNIIVSIIPNNFVSAFTTNGNVLAIVFLAVVTGLAMNTIEEQTKTLKKVFEEVSKVISLFLTFVINKFAPYAIFCLLTRTFAIYGIDSLKPALAYVVTVIIALFAYLFIAYPIYLMTMARVNPKPFMKKAVKVALFGFSTSSSAATLPLNRKTTVEELGVHDQIASFVLPLGMTVNMDGTAIMQVIAAMFVAVSSGYKVTFMSMAIIAILALIASIGTPAAPGAGAVILFTILTGMGYTNDAALLAYSLILAINRPIEMLVTSLNVTGDAATSVIVAKKEKMLDKEIYHS</sequence>
<evidence type="ECO:0000256" key="3">
    <source>
        <dbReference type="ARBA" id="ARBA00022475"/>
    </source>
</evidence>
<dbReference type="InterPro" id="IPR001991">
    <property type="entry name" value="Na-dicarboxylate_symporter"/>
</dbReference>
<protein>
    <submittedName>
        <fullName evidence="8">Dicarboxylate/amino acid:cation symporter</fullName>
    </submittedName>
</protein>
<gene>
    <name evidence="8" type="ORF">OCV55_00375</name>
</gene>
<feature type="transmembrane region" description="Helical" evidence="7">
    <location>
        <begin position="15"/>
        <end position="32"/>
    </location>
</feature>
<dbReference type="SUPFAM" id="SSF118215">
    <property type="entry name" value="Proton glutamate symport protein"/>
    <property type="match status" value="1"/>
</dbReference>
<dbReference type="InterPro" id="IPR036458">
    <property type="entry name" value="Na:dicarbo_symporter_sf"/>
</dbReference>
<evidence type="ECO:0000313" key="9">
    <source>
        <dbReference type="Proteomes" id="UP001208364"/>
    </source>
</evidence>
<proteinExistence type="predicted"/>
<feature type="transmembrane region" description="Helical" evidence="7">
    <location>
        <begin position="217"/>
        <end position="244"/>
    </location>
</feature>
<evidence type="ECO:0000313" key="8">
    <source>
        <dbReference type="EMBL" id="MCU6737139.1"/>
    </source>
</evidence>
<evidence type="ECO:0000256" key="4">
    <source>
        <dbReference type="ARBA" id="ARBA00022692"/>
    </source>
</evidence>
<accession>A0ABT2SQM7</accession>
<feature type="transmembrane region" description="Helical" evidence="7">
    <location>
        <begin position="52"/>
        <end position="72"/>
    </location>
</feature>
<dbReference type="EMBL" id="JAOQJR010000001">
    <property type="protein sequence ID" value="MCU6737139.1"/>
    <property type="molecule type" value="Genomic_DNA"/>
</dbReference>
<organism evidence="8 9">
    <name type="scientific">[Clostridium] ammoniilyticum</name>
    <dbReference type="NCBI Taxonomy" id="2981784"/>
    <lineage>
        <taxon>Bacteria</taxon>
        <taxon>Bacillati</taxon>
        <taxon>Bacillota</taxon>
        <taxon>Erysipelotrichia</taxon>
        <taxon>Erysipelotrichales</taxon>
        <taxon>Coprobacillaceae</taxon>
        <taxon>Faecalibacillus</taxon>
    </lineage>
</organism>
<name>A0ABT2SQM7_9FIRM</name>
<feature type="transmembrane region" description="Helical" evidence="7">
    <location>
        <begin position="180"/>
        <end position="197"/>
    </location>
</feature>
<comment type="caution">
    <text evidence="8">The sequence shown here is derived from an EMBL/GenBank/DDBJ whole genome shotgun (WGS) entry which is preliminary data.</text>
</comment>
<evidence type="ECO:0000256" key="2">
    <source>
        <dbReference type="ARBA" id="ARBA00022448"/>
    </source>
</evidence>
<keyword evidence="9" id="KW-1185">Reference proteome</keyword>
<keyword evidence="4 7" id="KW-0812">Transmembrane</keyword>
<reference evidence="8 9" key="1">
    <citation type="journal article" date="2021" name="ISME Commun">
        <title>Automated analysis of genomic sequences facilitates high-throughput and comprehensive description of bacteria.</title>
        <authorList>
            <person name="Hitch T.C.A."/>
        </authorList>
    </citation>
    <scope>NUCLEOTIDE SEQUENCE [LARGE SCALE GENOMIC DNA]</scope>
    <source>
        <strain evidence="8 9">H4_15</strain>
    </source>
</reference>
<dbReference type="PROSITE" id="PS51257">
    <property type="entry name" value="PROKAR_LIPOPROTEIN"/>
    <property type="match status" value="1"/>
</dbReference>
<keyword evidence="5 7" id="KW-1133">Transmembrane helix</keyword>
<feature type="transmembrane region" description="Helical" evidence="7">
    <location>
        <begin position="385"/>
        <end position="411"/>
    </location>
</feature>
<dbReference type="Gene3D" id="1.10.3860.10">
    <property type="entry name" value="Sodium:dicarboxylate symporter"/>
    <property type="match status" value="1"/>
</dbReference>
<evidence type="ECO:0000256" key="5">
    <source>
        <dbReference type="ARBA" id="ARBA00022989"/>
    </source>
</evidence>
<evidence type="ECO:0000256" key="1">
    <source>
        <dbReference type="ARBA" id="ARBA00004651"/>
    </source>
</evidence>
<feature type="transmembrane region" description="Helical" evidence="7">
    <location>
        <begin position="111"/>
        <end position="136"/>
    </location>
</feature>
<dbReference type="Pfam" id="PF00375">
    <property type="entry name" value="SDF"/>
    <property type="match status" value="1"/>
</dbReference>
<keyword evidence="2" id="KW-0813">Transport</keyword>
<keyword evidence="6 7" id="KW-0472">Membrane</keyword>
<dbReference type="PANTHER" id="PTHR42865:SF7">
    <property type="entry name" value="PROTON_GLUTAMATE-ASPARTATE SYMPORTER"/>
    <property type="match status" value="1"/>
</dbReference>
<dbReference type="PRINTS" id="PR00173">
    <property type="entry name" value="EDTRNSPORT"/>
</dbReference>
<dbReference type="PANTHER" id="PTHR42865">
    <property type="entry name" value="PROTON/GLUTAMATE-ASPARTATE SYMPORTER"/>
    <property type="match status" value="1"/>
</dbReference>
<comment type="subcellular location">
    <subcellularLocation>
        <location evidence="1">Cell membrane</location>
        <topology evidence="1">Multi-pass membrane protein</topology>
    </subcellularLocation>
</comment>
<evidence type="ECO:0000256" key="6">
    <source>
        <dbReference type="ARBA" id="ARBA00023136"/>
    </source>
</evidence>
<feature type="transmembrane region" description="Helical" evidence="7">
    <location>
        <begin position="357"/>
        <end position="379"/>
    </location>
</feature>
<feature type="transmembrane region" description="Helical" evidence="7">
    <location>
        <begin position="78"/>
        <end position="99"/>
    </location>
</feature>